<dbReference type="PANTHER" id="PTHR28624">
    <property type="entry name" value="COILED-COIL DOMAIN-CONTAINING PROTEIN 51"/>
    <property type="match status" value="1"/>
</dbReference>
<dbReference type="EnsemblMetazoa" id="XM_022801443">
    <property type="protein sequence ID" value="XP_022657178"/>
    <property type="gene ID" value="LOC111248689"/>
</dbReference>
<keyword evidence="1" id="KW-0812">Transmembrane</keyword>
<keyword evidence="1" id="KW-1133">Transmembrane helix</keyword>
<dbReference type="GeneID" id="111248689"/>
<reference evidence="2" key="1">
    <citation type="submission" date="2021-01" db="UniProtKB">
        <authorList>
            <consortium name="EnsemblMetazoa"/>
        </authorList>
    </citation>
    <scope>IDENTIFICATION</scope>
</reference>
<dbReference type="PANTHER" id="PTHR28624:SF1">
    <property type="entry name" value="MITOCHONDRIAL POTASSIUM CHANNEL"/>
    <property type="match status" value="1"/>
</dbReference>
<evidence type="ECO:0000256" key="1">
    <source>
        <dbReference type="SAM" id="Phobius"/>
    </source>
</evidence>
<dbReference type="InterPro" id="IPR037660">
    <property type="entry name" value="CCDC51"/>
</dbReference>
<keyword evidence="3" id="KW-1185">Reference proteome</keyword>
<name>A0A7M7K8F1_VARDE</name>
<proteinExistence type="predicted"/>
<feature type="transmembrane region" description="Helical" evidence="1">
    <location>
        <begin position="122"/>
        <end position="141"/>
    </location>
</feature>
<dbReference type="RefSeq" id="XP_022657178.1">
    <property type="nucleotide sequence ID" value="XM_022801443.1"/>
</dbReference>
<sequence length="270" mass="30653">MKILLASLRSKLRKPRTFCSQVISAESEFKIAQNTRTTKQQCMMELQRHLREIHAELDKTVRGEDRHLQLVTKEHAILKEERLLVSELRATEKREHELFSLLSFALRESHEKERAQAEKTKYWSIIGSVVGTIIGIVASTINNQYRLHQLRKLVIDATSETAKCRDLIMQIQEGLNKQNALLKKSALLSTHSVSAATTNNSSIKNGANRILAKSNDETLQNDTNVSGSIDKFHERTVHPENVIWQTPLVKTALISATLVMVPLVGWMLTR</sequence>
<evidence type="ECO:0008006" key="4">
    <source>
        <dbReference type="Google" id="ProtNLM"/>
    </source>
</evidence>
<accession>A0A7M7K8F1</accession>
<dbReference type="Proteomes" id="UP000594260">
    <property type="component" value="Unplaced"/>
</dbReference>
<evidence type="ECO:0000313" key="3">
    <source>
        <dbReference type="Proteomes" id="UP000594260"/>
    </source>
</evidence>
<evidence type="ECO:0000313" key="2">
    <source>
        <dbReference type="EnsemblMetazoa" id="XP_022657178"/>
    </source>
</evidence>
<protein>
    <recommendedName>
        <fullName evidence="4">Coiled-coil domain-containing protein 51</fullName>
    </recommendedName>
</protein>
<organism evidence="2 3">
    <name type="scientific">Varroa destructor</name>
    <name type="common">Honeybee mite</name>
    <dbReference type="NCBI Taxonomy" id="109461"/>
    <lineage>
        <taxon>Eukaryota</taxon>
        <taxon>Metazoa</taxon>
        <taxon>Ecdysozoa</taxon>
        <taxon>Arthropoda</taxon>
        <taxon>Chelicerata</taxon>
        <taxon>Arachnida</taxon>
        <taxon>Acari</taxon>
        <taxon>Parasitiformes</taxon>
        <taxon>Mesostigmata</taxon>
        <taxon>Gamasina</taxon>
        <taxon>Dermanyssoidea</taxon>
        <taxon>Varroidae</taxon>
        <taxon>Varroa</taxon>
    </lineage>
</organism>
<dbReference type="AlphaFoldDB" id="A0A7M7K8F1"/>
<keyword evidence="1" id="KW-0472">Membrane</keyword>